<dbReference type="GO" id="GO:0005525">
    <property type="term" value="F:GTP binding"/>
    <property type="evidence" value="ECO:0007669"/>
    <property type="project" value="UniProtKB-KW"/>
</dbReference>
<keyword evidence="6" id="KW-1185">Reference proteome</keyword>
<gene>
    <name evidence="5" type="ORF">J437_LFUL014797</name>
</gene>
<dbReference type="GO" id="GO:0005874">
    <property type="term" value="C:microtubule"/>
    <property type="evidence" value="ECO:0007669"/>
    <property type="project" value="UniProtKB-KW"/>
</dbReference>
<dbReference type="Gene3D" id="3.40.50.1440">
    <property type="entry name" value="Tubulin/FtsZ, GTPase domain"/>
    <property type="match status" value="1"/>
</dbReference>
<organism evidence="5 6">
    <name type="scientific">Ladona fulva</name>
    <name type="common">Scarce chaser dragonfly</name>
    <name type="synonym">Libellula fulva</name>
    <dbReference type="NCBI Taxonomy" id="123851"/>
    <lineage>
        <taxon>Eukaryota</taxon>
        <taxon>Metazoa</taxon>
        <taxon>Ecdysozoa</taxon>
        <taxon>Arthropoda</taxon>
        <taxon>Hexapoda</taxon>
        <taxon>Insecta</taxon>
        <taxon>Pterygota</taxon>
        <taxon>Palaeoptera</taxon>
        <taxon>Odonata</taxon>
        <taxon>Epiprocta</taxon>
        <taxon>Anisoptera</taxon>
        <taxon>Libelluloidea</taxon>
        <taxon>Libellulidae</taxon>
        <taxon>Ladona</taxon>
    </lineage>
</organism>
<dbReference type="InterPro" id="IPR036525">
    <property type="entry name" value="Tubulin/FtsZ_GTPase_sf"/>
</dbReference>
<evidence type="ECO:0000256" key="1">
    <source>
        <dbReference type="ARBA" id="ARBA00009636"/>
    </source>
</evidence>
<keyword evidence="4" id="KW-0342">GTP-binding</keyword>
<evidence type="ECO:0000256" key="4">
    <source>
        <dbReference type="ARBA" id="ARBA00023134"/>
    </source>
</evidence>
<dbReference type="AlphaFoldDB" id="A0A8K0KHI1"/>
<dbReference type="InterPro" id="IPR000217">
    <property type="entry name" value="Tubulin"/>
</dbReference>
<protein>
    <submittedName>
        <fullName evidence="5">Uncharacterized protein</fullName>
    </submittedName>
</protein>
<sequence length="218" mass="25095">MVSPFLHLGGFLLEDSSIRGDTGKQETAGGDRTFVLEVYITLVSTIRDCYRLGFQIDTDLFCKESCKRKTLDNLSMIRKQQYLNDSVNKEKNLLITTPWLLIFSINQDYDDLVNPLQLDLHTRMRKLLHFFSHKSMEKSPLGVKEDELVFQESSSLNSGIEEPTDEVMTGTYRQLFHLEQLITRKEDSANNYARGHYTIQKEIVDCLGSHTQVGQPMH</sequence>
<name>A0A8K0KHI1_LADFU</name>
<proteinExistence type="inferred from homology"/>
<comment type="similarity">
    <text evidence="1">Belongs to the tubulin family.</text>
</comment>
<evidence type="ECO:0000256" key="2">
    <source>
        <dbReference type="ARBA" id="ARBA00022701"/>
    </source>
</evidence>
<dbReference type="GO" id="GO:0007017">
    <property type="term" value="P:microtubule-based process"/>
    <property type="evidence" value="ECO:0007669"/>
    <property type="project" value="InterPro"/>
</dbReference>
<accession>A0A8K0KHI1</accession>
<dbReference type="Proteomes" id="UP000792457">
    <property type="component" value="Unassembled WGS sequence"/>
</dbReference>
<evidence type="ECO:0000256" key="3">
    <source>
        <dbReference type="ARBA" id="ARBA00022741"/>
    </source>
</evidence>
<evidence type="ECO:0000313" key="5">
    <source>
        <dbReference type="EMBL" id="KAG8234344.1"/>
    </source>
</evidence>
<comment type="caution">
    <text evidence="5">The sequence shown here is derived from an EMBL/GenBank/DDBJ whole genome shotgun (WGS) entry which is preliminary data.</text>
</comment>
<reference evidence="5" key="2">
    <citation type="submission" date="2017-10" db="EMBL/GenBank/DDBJ databases">
        <title>Ladona fulva Genome sequencing and assembly.</title>
        <authorList>
            <person name="Murali S."/>
            <person name="Richards S."/>
            <person name="Bandaranaike D."/>
            <person name="Bellair M."/>
            <person name="Blankenburg K."/>
            <person name="Chao H."/>
            <person name="Dinh H."/>
            <person name="Doddapaneni H."/>
            <person name="Dugan-Rocha S."/>
            <person name="Elkadiri S."/>
            <person name="Gnanaolivu R."/>
            <person name="Hernandez B."/>
            <person name="Skinner E."/>
            <person name="Javaid M."/>
            <person name="Lee S."/>
            <person name="Li M."/>
            <person name="Ming W."/>
            <person name="Munidasa M."/>
            <person name="Muniz J."/>
            <person name="Nguyen L."/>
            <person name="Hughes D."/>
            <person name="Osuji N."/>
            <person name="Pu L.-L."/>
            <person name="Puazo M."/>
            <person name="Qu C."/>
            <person name="Quiroz J."/>
            <person name="Raj R."/>
            <person name="Weissenberger G."/>
            <person name="Xin Y."/>
            <person name="Zou X."/>
            <person name="Han Y."/>
            <person name="Worley K."/>
            <person name="Muzny D."/>
            <person name="Gibbs R."/>
        </authorList>
    </citation>
    <scope>NUCLEOTIDE SEQUENCE</scope>
    <source>
        <strain evidence="5">Sampled in the wild</strain>
    </source>
</reference>
<keyword evidence="3" id="KW-0547">Nucleotide-binding</keyword>
<dbReference type="PANTHER" id="PTHR11588">
    <property type="entry name" value="TUBULIN"/>
    <property type="match status" value="1"/>
</dbReference>
<keyword evidence="2" id="KW-0493">Microtubule</keyword>
<dbReference type="SUPFAM" id="SSF52490">
    <property type="entry name" value="Tubulin nucleotide-binding domain-like"/>
    <property type="match status" value="1"/>
</dbReference>
<reference evidence="5" key="1">
    <citation type="submission" date="2013-04" db="EMBL/GenBank/DDBJ databases">
        <authorList>
            <person name="Qu J."/>
            <person name="Murali S.C."/>
            <person name="Bandaranaike D."/>
            <person name="Bellair M."/>
            <person name="Blankenburg K."/>
            <person name="Chao H."/>
            <person name="Dinh H."/>
            <person name="Doddapaneni H."/>
            <person name="Downs B."/>
            <person name="Dugan-Rocha S."/>
            <person name="Elkadiri S."/>
            <person name="Gnanaolivu R.D."/>
            <person name="Hernandez B."/>
            <person name="Javaid M."/>
            <person name="Jayaseelan J.C."/>
            <person name="Lee S."/>
            <person name="Li M."/>
            <person name="Ming W."/>
            <person name="Munidasa M."/>
            <person name="Muniz J."/>
            <person name="Nguyen L."/>
            <person name="Ongeri F."/>
            <person name="Osuji N."/>
            <person name="Pu L.-L."/>
            <person name="Puazo M."/>
            <person name="Qu C."/>
            <person name="Quiroz J."/>
            <person name="Raj R."/>
            <person name="Weissenberger G."/>
            <person name="Xin Y."/>
            <person name="Zou X."/>
            <person name="Han Y."/>
            <person name="Richards S."/>
            <person name="Worley K."/>
            <person name="Muzny D."/>
            <person name="Gibbs R."/>
        </authorList>
    </citation>
    <scope>NUCLEOTIDE SEQUENCE</scope>
    <source>
        <strain evidence="5">Sampled in the wild</strain>
    </source>
</reference>
<evidence type="ECO:0000313" key="6">
    <source>
        <dbReference type="Proteomes" id="UP000792457"/>
    </source>
</evidence>
<dbReference type="EMBL" id="KZ308799">
    <property type="protein sequence ID" value="KAG8234344.1"/>
    <property type="molecule type" value="Genomic_DNA"/>
</dbReference>